<protein>
    <recommendedName>
        <fullName evidence="3">beta-fructofuranosidase</fullName>
        <ecNumber evidence="3">3.2.1.26</ecNumber>
    </recommendedName>
</protein>
<dbReference type="Gene3D" id="1.50.10.10">
    <property type="match status" value="1"/>
</dbReference>
<keyword evidence="4 7" id="KW-0378">Hydrolase</keyword>
<gene>
    <name evidence="7" type="ORF">NDI37_01780</name>
</gene>
<proteinExistence type="inferred from homology"/>
<evidence type="ECO:0000256" key="5">
    <source>
        <dbReference type="ARBA" id="ARBA00023277"/>
    </source>
</evidence>
<keyword evidence="8" id="KW-1185">Reference proteome</keyword>
<name>A0ABV0JKF5_9CYAN</name>
<reference evidence="7 8" key="1">
    <citation type="submission" date="2022-04" db="EMBL/GenBank/DDBJ databases">
        <title>Positive selection, recombination, and allopatry shape intraspecific diversity of widespread and dominant cyanobacteria.</title>
        <authorList>
            <person name="Wei J."/>
            <person name="Shu W."/>
            <person name="Hu C."/>
        </authorList>
    </citation>
    <scope>NUCLEOTIDE SEQUENCE [LARGE SCALE GENOMIC DNA]</scope>
    <source>
        <strain evidence="7 8">GB2-A5</strain>
    </source>
</reference>
<evidence type="ECO:0000313" key="7">
    <source>
        <dbReference type="EMBL" id="MEP0863196.1"/>
    </source>
</evidence>
<organism evidence="7 8">
    <name type="scientific">Funiculus sociatus GB2-A5</name>
    <dbReference type="NCBI Taxonomy" id="2933946"/>
    <lineage>
        <taxon>Bacteria</taxon>
        <taxon>Bacillati</taxon>
        <taxon>Cyanobacteriota</taxon>
        <taxon>Cyanophyceae</taxon>
        <taxon>Coleofasciculales</taxon>
        <taxon>Coleofasciculaceae</taxon>
        <taxon>Funiculus</taxon>
    </lineage>
</organism>
<evidence type="ECO:0000256" key="1">
    <source>
        <dbReference type="ARBA" id="ARBA00000094"/>
    </source>
</evidence>
<comment type="similarity">
    <text evidence="2">Belongs to the glycosyl hydrolase 100 family.</text>
</comment>
<dbReference type="GO" id="GO:0016787">
    <property type="term" value="F:hydrolase activity"/>
    <property type="evidence" value="ECO:0007669"/>
    <property type="project" value="UniProtKB-KW"/>
</dbReference>
<dbReference type="EC" id="3.2.1.26" evidence="3"/>
<dbReference type="PANTHER" id="PTHR31916:SF28">
    <property type="entry name" value="NEUTRAL_ALKALINE INVERTASE 3, CHLOROPLASTIC"/>
    <property type="match status" value="1"/>
</dbReference>
<keyword evidence="6" id="KW-0326">Glycosidase</keyword>
<dbReference type="InterPro" id="IPR024746">
    <property type="entry name" value="Glyco_hydro_100"/>
</dbReference>
<evidence type="ECO:0000313" key="8">
    <source>
        <dbReference type="Proteomes" id="UP001442494"/>
    </source>
</evidence>
<accession>A0ABV0JKF5</accession>
<comment type="caution">
    <text evidence="7">The sequence shown here is derived from an EMBL/GenBank/DDBJ whole genome shotgun (WGS) entry which is preliminary data.</text>
</comment>
<dbReference type="Proteomes" id="UP001442494">
    <property type="component" value="Unassembled WGS sequence"/>
</dbReference>
<evidence type="ECO:0000256" key="6">
    <source>
        <dbReference type="ARBA" id="ARBA00023295"/>
    </source>
</evidence>
<evidence type="ECO:0000256" key="2">
    <source>
        <dbReference type="ARBA" id="ARBA00007671"/>
    </source>
</evidence>
<evidence type="ECO:0000256" key="3">
    <source>
        <dbReference type="ARBA" id="ARBA00012758"/>
    </source>
</evidence>
<dbReference type="EMBL" id="JAMPKK010000002">
    <property type="protein sequence ID" value="MEP0863196.1"/>
    <property type="molecule type" value="Genomic_DNA"/>
</dbReference>
<dbReference type="Pfam" id="PF12899">
    <property type="entry name" value="Glyco_hydro_100"/>
    <property type="match status" value="1"/>
</dbReference>
<keyword evidence="5" id="KW-0119">Carbohydrate metabolism</keyword>
<dbReference type="PANTHER" id="PTHR31916">
    <property type="match status" value="1"/>
</dbReference>
<dbReference type="InterPro" id="IPR008928">
    <property type="entry name" value="6-hairpin_glycosidase_sf"/>
</dbReference>
<dbReference type="SUPFAM" id="SSF48208">
    <property type="entry name" value="Six-hairpin glycosidases"/>
    <property type="match status" value="1"/>
</dbReference>
<comment type="catalytic activity">
    <reaction evidence="1">
        <text>Hydrolysis of terminal non-reducing beta-D-fructofuranoside residues in beta-D-fructofuranosides.</text>
        <dbReference type="EC" id="3.2.1.26"/>
    </reaction>
</comment>
<evidence type="ECO:0000256" key="4">
    <source>
        <dbReference type="ARBA" id="ARBA00022801"/>
    </source>
</evidence>
<sequence>MEENALEIEAMRILVESLISYKGSLVGTPAAYTAKKNRKENERTKVSKDMLNYDQVFIRDFIPVALLFLIKGDFEITINGKLQLIKGKEIVKNFLEVTLELHQQERSSTFLNTGRVLMPASFKIIKKQGKEKLEPDFGQHAIARVTPVDSSLWWIILLRAYWKATGKTALVHRIDFQEGIRLILELCFSDRFDREPTILVPDGACMIDRRMGIYGYPLEIQVLFYAALRAADELLDRKNHSNKELIPEIKKRLIDLANHMRDEYWMDMEELNKTYQYNVEEYGETAINKYNIYANSIPYANLDDWIPEDGGYLIGNIGPSQMDFRFFSLGNLMAIVSSLATKDMSEKIMKLIKERKKELLGQMPFKICYAAIDGQEWKIVTGCDPKNSPWSYHNGGSWPVLMWMWAAAAQKVGEQEYLNFASSAIELAGKRLQKDEWPEYYDGHTGHLIGREARRNQTWTCAGYLLAKELIGKDGSKHLKLIGFDDYIEPKSKALSSKL</sequence>
<dbReference type="RefSeq" id="WP_190427895.1">
    <property type="nucleotide sequence ID" value="NZ_JAMPKK010000002.1"/>
</dbReference>
<dbReference type="InterPro" id="IPR012341">
    <property type="entry name" value="6hp_glycosidase-like_sf"/>
</dbReference>